<evidence type="ECO:0000313" key="16">
    <source>
        <dbReference type="EMBL" id="MCA9387002.1"/>
    </source>
</evidence>
<evidence type="ECO:0000256" key="14">
    <source>
        <dbReference type="ARBA" id="ARBA00047700"/>
    </source>
</evidence>
<gene>
    <name evidence="16" type="ORF">KC669_03130</name>
</gene>
<keyword evidence="12" id="KW-0460">Magnesium</keyword>
<dbReference type="InterPro" id="IPR002192">
    <property type="entry name" value="PPDK_AMP/ATP-bd"/>
</dbReference>
<feature type="domain" description="Pyruvate phosphate dikinase AMP/ATP-binding" evidence="15">
    <location>
        <begin position="22"/>
        <end position="318"/>
    </location>
</feature>
<keyword evidence="10" id="KW-0418">Kinase</keyword>
<evidence type="ECO:0000256" key="10">
    <source>
        <dbReference type="ARBA" id="ARBA00022777"/>
    </source>
</evidence>
<evidence type="ECO:0000256" key="1">
    <source>
        <dbReference type="ARBA" id="ARBA00001946"/>
    </source>
</evidence>
<dbReference type="GO" id="GO:0005524">
    <property type="term" value="F:ATP binding"/>
    <property type="evidence" value="ECO:0007669"/>
    <property type="project" value="UniProtKB-KW"/>
</dbReference>
<keyword evidence="11" id="KW-0067">ATP-binding</keyword>
<dbReference type="GO" id="GO:0008986">
    <property type="term" value="F:pyruvate, water dikinase activity"/>
    <property type="evidence" value="ECO:0007669"/>
    <property type="project" value="UniProtKB-EC"/>
</dbReference>
<dbReference type="EC" id="2.7.9.2" evidence="5"/>
<comment type="catalytic activity">
    <reaction evidence="14">
        <text>pyruvate + ATP + H2O = phosphoenolpyruvate + AMP + phosphate + 2 H(+)</text>
        <dbReference type="Rhea" id="RHEA:11364"/>
        <dbReference type="ChEBI" id="CHEBI:15361"/>
        <dbReference type="ChEBI" id="CHEBI:15377"/>
        <dbReference type="ChEBI" id="CHEBI:15378"/>
        <dbReference type="ChEBI" id="CHEBI:30616"/>
        <dbReference type="ChEBI" id="CHEBI:43474"/>
        <dbReference type="ChEBI" id="CHEBI:58702"/>
        <dbReference type="ChEBI" id="CHEBI:456215"/>
        <dbReference type="EC" id="2.7.9.2"/>
    </reaction>
</comment>
<dbReference type="InterPro" id="IPR013815">
    <property type="entry name" value="ATP_grasp_subdomain_1"/>
</dbReference>
<dbReference type="PANTHER" id="PTHR43030:SF1">
    <property type="entry name" value="PHOSPHOENOLPYRUVATE SYNTHASE"/>
    <property type="match status" value="1"/>
</dbReference>
<organism evidence="16 17">
    <name type="scientific">Candidatus Dojkabacteria bacterium</name>
    <dbReference type="NCBI Taxonomy" id="2099670"/>
    <lineage>
        <taxon>Bacteria</taxon>
        <taxon>Candidatus Dojkabacteria</taxon>
    </lineage>
</organism>
<name>A0A955LAA1_9BACT</name>
<evidence type="ECO:0000256" key="3">
    <source>
        <dbReference type="ARBA" id="ARBA00004742"/>
    </source>
</evidence>
<comment type="function">
    <text evidence="2">Catalyzes the phosphorylation of pyruvate to phosphoenolpyruvate.</text>
</comment>
<dbReference type="InterPro" id="IPR006319">
    <property type="entry name" value="PEP_synth"/>
</dbReference>
<proteinExistence type="inferred from homology"/>
<comment type="cofactor">
    <cofactor evidence="1">
        <name>Mg(2+)</name>
        <dbReference type="ChEBI" id="CHEBI:18420"/>
    </cofactor>
</comment>
<protein>
    <recommendedName>
        <fullName evidence="6">Phosphoenolpyruvate synthase</fullName>
        <ecNumber evidence="5">2.7.9.2</ecNumber>
    </recommendedName>
    <alternativeName>
        <fullName evidence="13">Pyruvate, water dikinase</fullName>
    </alternativeName>
</protein>
<evidence type="ECO:0000256" key="8">
    <source>
        <dbReference type="ARBA" id="ARBA00022723"/>
    </source>
</evidence>
<keyword evidence="8" id="KW-0479">Metal-binding</keyword>
<evidence type="ECO:0000256" key="7">
    <source>
        <dbReference type="ARBA" id="ARBA00022679"/>
    </source>
</evidence>
<keyword evidence="7" id="KW-0808">Transferase</keyword>
<dbReference type="Proteomes" id="UP000714915">
    <property type="component" value="Unassembled WGS sequence"/>
</dbReference>
<comment type="similarity">
    <text evidence="4">Belongs to the PEP-utilizing enzyme family.</text>
</comment>
<evidence type="ECO:0000256" key="13">
    <source>
        <dbReference type="ARBA" id="ARBA00033470"/>
    </source>
</evidence>
<evidence type="ECO:0000256" key="6">
    <source>
        <dbReference type="ARBA" id="ARBA00021623"/>
    </source>
</evidence>
<reference evidence="16" key="2">
    <citation type="journal article" date="2021" name="Microbiome">
        <title>Successional dynamics and alternative stable states in a saline activated sludge microbial community over 9 years.</title>
        <authorList>
            <person name="Wang Y."/>
            <person name="Ye J."/>
            <person name="Ju F."/>
            <person name="Liu L."/>
            <person name="Boyd J.A."/>
            <person name="Deng Y."/>
            <person name="Parks D.H."/>
            <person name="Jiang X."/>
            <person name="Yin X."/>
            <person name="Woodcroft B.J."/>
            <person name="Tyson G.W."/>
            <person name="Hugenholtz P."/>
            <person name="Polz M.F."/>
            <person name="Zhang T."/>
        </authorList>
    </citation>
    <scope>NUCLEOTIDE SEQUENCE</scope>
    <source>
        <strain evidence="16">HKST-UBA09</strain>
    </source>
</reference>
<keyword evidence="9" id="KW-0547">Nucleotide-binding</keyword>
<evidence type="ECO:0000256" key="5">
    <source>
        <dbReference type="ARBA" id="ARBA00011996"/>
    </source>
</evidence>
<dbReference type="AlphaFoldDB" id="A0A955LAA1"/>
<comment type="pathway">
    <text evidence="3">Carbohydrate biosynthesis; gluconeogenesis.</text>
</comment>
<evidence type="ECO:0000259" key="15">
    <source>
        <dbReference type="Pfam" id="PF01326"/>
    </source>
</evidence>
<reference evidence="16" key="1">
    <citation type="submission" date="2020-04" db="EMBL/GenBank/DDBJ databases">
        <authorList>
            <person name="Zhang T."/>
        </authorList>
    </citation>
    <scope>NUCLEOTIDE SEQUENCE</scope>
    <source>
        <strain evidence="16">HKST-UBA09</strain>
    </source>
</reference>
<evidence type="ECO:0000313" key="17">
    <source>
        <dbReference type="Proteomes" id="UP000714915"/>
    </source>
</evidence>
<dbReference type="PANTHER" id="PTHR43030">
    <property type="entry name" value="PHOSPHOENOLPYRUVATE SYNTHASE"/>
    <property type="match status" value="1"/>
</dbReference>
<dbReference type="Gene3D" id="3.30.1490.20">
    <property type="entry name" value="ATP-grasp fold, A domain"/>
    <property type="match status" value="1"/>
</dbReference>
<dbReference type="Pfam" id="PF01326">
    <property type="entry name" value="PPDK_N"/>
    <property type="match status" value="1"/>
</dbReference>
<dbReference type="GO" id="GO:0046872">
    <property type="term" value="F:metal ion binding"/>
    <property type="evidence" value="ECO:0007669"/>
    <property type="project" value="UniProtKB-KW"/>
</dbReference>
<evidence type="ECO:0000256" key="4">
    <source>
        <dbReference type="ARBA" id="ARBA00007837"/>
    </source>
</evidence>
<sequence length="678" mass="77743">MNRIKVNTYIDDLVTVKSSDIPLIGSEAFNFSRLYNQEIKVPEAIALTTLAFDDYLVTTNATEQILNLLSNVQPFVRQTAKDASEQIVNIIMTNEIPKGIKNSLQTIFQTLVGSGNKSYIQLEASHVIDEKFLPVEVKDLAYYDINDFEDFISKIRLIWSSLFLTESIEFRTNKYYRGPITIAILARQMKKFEISGKAYSIPPITREPDMIEVTSNFGILDRTIDLEQSADSYKIDLHNKKIVEKTIMPQEFMLLRNGTQNGYSERKTKVEISKEWKRRQKLEDKYILELVDLLSNLEDGYSAPLEIEWGIEAGDLFVTDVEMIPVANKFEEAQHRELLKSFGTDKSELIQVDKEHSIKSIEDEIENVSKSEDPQIENKLNELIEIDSNKQKDISWPNWANKYSLVANTLLDISTIDANNIHAMSLFNGTYFDSTELIFGKKVLPEMIFENKGKLKTWLDAMVQSVSVAATNGGKKDFIYQFSNPLASELTHISVPDKFKQYYGDERFIQYPEALVSEVLILQMLEDHYTTPPIHVCLPYVRNVENLKDLKKILNSGGLTRSGTRQFFAEVSVPSFAYEIDEIGKDLIDGLIINYDVLLRISVYRSKPREMDHKTLSKLIKKIINDAKSLELKTYVKFTTRSTLALELISDFNPDGFIFSFMPSEEQIQIIQRKENLG</sequence>
<evidence type="ECO:0000256" key="11">
    <source>
        <dbReference type="ARBA" id="ARBA00022840"/>
    </source>
</evidence>
<evidence type="ECO:0000256" key="2">
    <source>
        <dbReference type="ARBA" id="ARBA00002988"/>
    </source>
</evidence>
<dbReference type="EMBL" id="JAGQLF010000034">
    <property type="protein sequence ID" value="MCA9387002.1"/>
    <property type="molecule type" value="Genomic_DNA"/>
</dbReference>
<evidence type="ECO:0000256" key="12">
    <source>
        <dbReference type="ARBA" id="ARBA00022842"/>
    </source>
</evidence>
<evidence type="ECO:0000256" key="9">
    <source>
        <dbReference type="ARBA" id="ARBA00022741"/>
    </source>
</evidence>
<dbReference type="Gene3D" id="3.30.470.20">
    <property type="entry name" value="ATP-grasp fold, B domain"/>
    <property type="match status" value="1"/>
</dbReference>
<comment type="caution">
    <text evidence="16">The sequence shown here is derived from an EMBL/GenBank/DDBJ whole genome shotgun (WGS) entry which is preliminary data.</text>
</comment>
<accession>A0A955LAA1</accession>
<dbReference type="SUPFAM" id="SSF56059">
    <property type="entry name" value="Glutathione synthetase ATP-binding domain-like"/>
    <property type="match status" value="1"/>
</dbReference>